<dbReference type="STRING" id="317619.GCA_000332315_03477"/>
<dbReference type="Proteomes" id="UP000034681">
    <property type="component" value="Unassembled WGS sequence"/>
</dbReference>
<name>A0A0M2PYW6_PROHO</name>
<comment type="caution">
    <text evidence="1">The sequence shown here is derived from an EMBL/GenBank/DDBJ whole genome shotgun (WGS) entry which is preliminary data.</text>
</comment>
<proteinExistence type="predicted"/>
<keyword evidence="2" id="KW-1185">Reference proteome</keyword>
<organism evidence="1 2">
    <name type="scientific">Prochlorothrix hollandica PCC 9006 = CALU 1027</name>
    <dbReference type="NCBI Taxonomy" id="317619"/>
    <lineage>
        <taxon>Bacteria</taxon>
        <taxon>Bacillati</taxon>
        <taxon>Cyanobacteriota</taxon>
        <taxon>Cyanophyceae</taxon>
        <taxon>Prochlorotrichales</taxon>
        <taxon>Prochlorotrichaceae</taxon>
        <taxon>Prochlorothrix</taxon>
    </lineage>
</organism>
<protein>
    <submittedName>
        <fullName evidence="1">Uncharacterized protein</fullName>
    </submittedName>
</protein>
<sequence>MISPASALSHVRQALGRWAALGTLLGLGTGAALVQAGICPSVAQAYESQMTVTLEAGQDETYETFITRAETVGRAAAQRQFDNDILVTEVLVFVNGQKGGMEAPLLSIEASRLQWNNLPDPRRWASYYNSTRRLLQLDTARSLDDGTLP</sequence>
<evidence type="ECO:0000313" key="2">
    <source>
        <dbReference type="Proteomes" id="UP000034681"/>
    </source>
</evidence>
<dbReference type="EMBL" id="AJTX02000002">
    <property type="protein sequence ID" value="KKJ01641.1"/>
    <property type="molecule type" value="Genomic_DNA"/>
</dbReference>
<evidence type="ECO:0000313" key="1">
    <source>
        <dbReference type="EMBL" id="KKJ01641.1"/>
    </source>
</evidence>
<accession>A0A0M2PYW6</accession>
<reference evidence="1" key="1">
    <citation type="submission" date="2012-04" db="EMBL/GenBank/DDBJ databases">
        <authorList>
            <person name="Borisov I.G."/>
            <person name="Ivanikova N.V."/>
            <person name="Pinevich A.V."/>
        </authorList>
    </citation>
    <scope>NUCLEOTIDE SEQUENCE</scope>
    <source>
        <strain evidence="1">CALU 1027</strain>
    </source>
</reference>
<gene>
    <name evidence="1" type="ORF">PROH_01520</name>
</gene>
<dbReference type="AlphaFoldDB" id="A0A0M2PYW6"/>